<proteinExistence type="predicted"/>
<dbReference type="RefSeq" id="WP_132014166.1">
    <property type="nucleotide sequence ID" value="NZ_SLUN01000010.1"/>
</dbReference>
<dbReference type="Pfam" id="PF02129">
    <property type="entry name" value="Peptidase_S15"/>
    <property type="match status" value="1"/>
</dbReference>
<feature type="domain" description="Xaa-Pro dipeptidyl-peptidase-like" evidence="2">
    <location>
        <begin position="58"/>
        <end position="285"/>
    </location>
</feature>
<keyword evidence="4" id="KW-1185">Reference proteome</keyword>
<comment type="caution">
    <text evidence="3">The sequence shown here is derived from an EMBL/GenBank/DDBJ whole genome shotgun (WGS) entry which is preliminary data.</text>
</comment>
<dbReference type="PANTHER" id="PTHR47381">
    <property type="entry name" value="ALPHA/BETA-HYDROLASES SUPERFAMILY PROTEIN"/>
    <property type="match status" value="1"/>
</dbReference>
<dbReference type="InterPro" id="IPR029058">
    <property type="entry name" value="AB_hydrolase_fold"/>
</dbReference>
<dbReference type="InterPro" id="IPR000383">
    <property type="entry name" value="Xaa-Pro-like_dom"/>
</dbReference>
<reference evidence="3 4" key="1">
    <citation type="submission" date="2019-03" db="EMBL/GenBank/DDBJ databases">
        <title>Genomic Encyclopedia of Type Strains, Phase IV (KMG-IV): sequencing the most valuable type-strain genomes for metagenomic binning, comparative biology and taxonomic classification.</title>
        <authorList>
            <person name="Goeker M."/>
        </authorList>
    </citation>
    <scope>NUCLEOTIDE SEQUENCE [LARGE SCALE GENOMIC DNA]</scope>
    <source>
        <strain evidence="3 4">LX-B</strain>
    </source>
</reference>
<dbReference type="PANTHER" id="PTHR47381:SF3">
    <property type="entry name" value="ALPHA_BETA-HYDROLASES SUPERFAMILY PROTEIN"/>
    <property type="match status" value="1"/>
</dbReference>
<dbReference type="InterPro" id="IPR002471">
    <property type="entry name" value="Pept_S9_AS"/>
</dbReference>
<dbReference type="Proteomes" id="UP000295008">
    <property type="component" value="Unassembled WGS sequence"/>
</dbReference>
<evidence type="ECO:0000313" key="3">
    <source>
        <dbReference type="EMBL" id="TCL70080.1"/>
    </source>
</evidence>
<evidence type="ECO:0000313" key="4">
    <source>
        <dbReference type="Proteomes" id="UP000295008"/>
    </source>
</evidence>
<evidence type="ECO:0000259" key="2">
    <source>
        <dbReference type="Pfam" id="PF02129"/>
    </source>
</evidence>
<dbReference type="PROSITE" id="PS00708">
    <property type="entry name" value="PRO_ENDOPEP_SER"/>
    <property type="match status" value="1"/>
</dbReference>
<dbReference type="Gene3D" id="3.40.50.1820">
    <property type="entry name" value="alpha/beta hydrolase"/>
    <property type="match status" value="1"/>
</dbReference>
<name>A0A4R1RVE4_HYDET</name>
<evidence type="ECO:0000256" key="1">
    <source>
        <dbReference type="ARBA" id="ARBA00022801"/>
    </source>
</evidence>
<sequence length="303" mass="34028">MAERTAERQKLYSLLGDLPPRERGVTAETIKETEYESYLVETLVLDLNGLEPVPAYFVKPKKITGKLPAVLYNHAHGGEYEIGKEELLAGRKFLQRPVYAAELAGRGYAVLCIDAWAFGERRGRTESEIFKGMLWSGQVLWGMMVYDSLKAVDYLTLRPEVDGGRIGTVGISMGGIMAWWLAALDERIRVCVDLCALIDFQTLIESRGLDRHGVYSYVPGLLKHFSTASINGLIAPRPHLSLAGQADLQTPAAGVAKIDREMRIVYQNYQRPEAWQVRSYSHSGHYETAAMRREVLAFFGQWL</sequence>
<keyword evidence="1 3" id="KW-0378">Hydrolase</keyword>
<dbReference type="EMBL" id="SLUN01000010">
    <property type="protein sequence ID" value="TCL70080.1"/>
    <property type="molecule type" value="Genomic_DNA"/>
</dbReference>
<organism evidence="3 4">
    <name type="scientific">Hydrogenispora ethanolica</name>
    <dbReference type="NCBI Taxonomy" id="1082276"/>
    <lineage>
        <taxon>Bacteria</taxon>
        <taxon>Bacillati</taxon>
        <taxon>Bacillota</taxon>
        <taxon>Hydrogenispora</taxon>
    </lineage>
</organism>
<dbReference type="OrthoDB" id="8183145at2"/>
<dbReference type="SUPFAM" id="SSF53474">
    <property type="entry name" value="alpha/beta-Hydrolases"/>
    <property type="match status" value="1"/>
</dbReference>
<gene>
    <name evidence="3" type="ORF">EDC14_101069</name>
</gene>
<protein>
    <submittedName>
        <fullName evidence="3">Dienelactone hydrolase</fullName>
    </submittedName>
</protein>
<accession>A0A4R1RVE4</accession>
<dbReference type="AlphaFoldDB" id="A0A4R1RVE4"/>
<dbReference type="GO" id="GO:0004252">
    <property type="term" value="F:serine-type endopeptidase activity"/>
    <property type="evidence" value="ECO:0007669"/>
    <property type="project" value="InterPro"/>
</dbReference>
<dbReference type="GO" id="GO:0006508">
    <property type="term" value="P:proteolysis"/>
    <property type="evidence" value="ECO:0007669"/>
    <property type="project" value="InterPro"/>
</dbReference>